<dbReference type="EMBL" id="MT143528">
    <property type="protein sequence ID" value="QJA97825.1"/>
    <property type="molecule type" value="Genomic_DNA"/>
</dbReference>
<gene>
    <name evidence="1" type="ORF">MM415B05919_0007</name>
</gene>
<accession>A0A6M3LYQ2</accession>
<protein>
    <submittedName>
        <fullName evidence="1">Uncharacterized protein</fullName>
    </submittedName>
</protein>
<name>A0A6M3LYQ2_9ZZZZ</name>
<dbReference type="AlphaFoldDB" id="A0A6M3LYQ2"/>
<sequence length="74" mass="8593">MKSTIKAWAIRTDDPENDNYIGIYWFMGETVLWQEGCRIALWTTKKNARACLPDVRRGYPEATIKRVTVTVEDV</sequence>
<reference evidence="1" key="1">
    <citation type="submission" date="2020-03" db="EMBL/GenBank/DDBJ databases">
        <title>The deep terrestrial virosphere.</title>
        <authorList>
            <person name="Holmfeldt K."/>
            <person name="Nilsson E."/>
            <person name="Simone D."/>
            <person name="Lopez-Fernandez M."/>
            <person name="Wu X."/>
            <person name="de Brujin I."/>
            <person name="Lundin D."/>
            <person name="Andersson A."/>
            <person name="Bertilsson S."/>
            <person name="Dopson M."/>
        </authorList>
    </citation>
    <scope>NUCLEOTIDE SEQUENCE</scope>
    <source>
        <strain evidence="1">MM415B05919</strain>
    </source>
</reference>
<evidence type="ECO:0000313" key="1">
    <source>
        <dbReference type="EMBL" id="QJA97825.1"/>
    </source>
</evidence>
<organism evidence="1">
    <name type="scientific">viral metagenome</name>
    <dbReference type="NCBI Taxonomy" id="1070528"/>
    <lineage>
        <taxon>unclassified sequences</taxon>
        <taxon>metagenomes</taxon>
        <taxon>organismal metagenomes</taxon>
    </lineage>
</organism>
<proteinExistence type="predicted"/>